<proteinExistence type="predicted"/>
<sequence>MRSEPWSASSTTMDWVRDSYGLSATDLDNIFRYGSGGAQVLHLMESDKIPSVLPLREQRDIRDWSERICPKLSSTRAGLVLLLLNHPGKTPSVSAEKIEPNGWPDHSEVAGEENEASVAVRDDRRAKPSLKLVPFDQPTFEKIADVFHVHGSIARTISRADAPVISRTRTVVEEHGNDHEAWIYNVRTTNAWESDRAMTATYFPHNGLTFGVVFGCQAVTAAEIIKRLELAGQDALHPLIVPGILIELERQRHIDVAEHAINEIETRIYQLNPRPDTTDIMDQADMEVLHREKRSKWLDMTYLRNCLASWNDQLTSVGLYLTEIDSSRLQRINAASSEETLCREAPSDQETWQHGIVQQSSYGSSEAELYSGTDTNTPIVFSVVGARPPTCWDSCVGSLADDQSDTTPVHVPSDHLKKTSFKIRVRVHALIKEYDNLIRDCTMRIDGMSMATQWAQGETNMEIAKATSRESKHMRSISLVTMVFLPGTFFAGMFSTTFFQWHDGEPEPQLSSYFWVYIVITVLCTMLTLGLWYYFNVFRRRMKRSKDEYSVSVV</sequence>
<protein>
    <recommendedName>
        <fullName evidence="5">Cora-like Mg2+ transporter protein-domain-containing protein</fullName>
    </recommendedName>
</protein>
<accession>A0A136ITM7</accession>
<dbReference type="Proteomes" id="UP000070501">
    <property type="component" value="Unassembled WGS sequence"/>
</dbReference>
<keyword evidence="2" id="KW-1133">Transmembrane helix</keyword>
<dbReference type="OrthoDB" id="3561681at2759"/>
<evidence type="ECO:0000256" key="2">
    <source>
        <dbReference type="SAM" id="Phobius"/>
    </source>
</evidence>
<keyword evidence="2" id="KW-0812">Transmembrane</keyword>
<keyword evidence="2" id="KW-0472">Membrane</keyword>
<keyword evidence="4" id="KW-1185">Reference proteome</keyword>
<dbReference type="InParanoid" id="A0A136ITM7"/>
<dbReference type="STRING" id="196109.A0A136ITM7"/>
<feature type="transmembrane region" description="Helical" evidence="2">
    <location>
        <begin position="479"/>
        <end position="501"/>
    </location>
</feature>
<evidence type="ECO:0000313" key="4">
    <source>
        <dbReference type="Proteomes" id="UP000070501"/>
    </source>
</evidence>
<organism evidence="3 4">
    <name type="scientific">Microdochium bolleyi</name>
    <dbReference type="NCBI Taxonomy" id="196109"/>
    <lineage>
        <taxon>Eukaryota</taxon>
        <taxon>Fungi</taxon>
        <taxon>Dikarya</taxon>
        <taxon>Ascomycota</taxon>
        <taxon>Pezizomycotina</taxon>
        <taxon>Sordariomycetes</taxon>
        <taxon>Xylariomycetidae</taxon>
        <taxon>Xylariales</taxon>
        <taxon>Microdochiaceae</taxon>
        <taxon>Microdochium</taxon>
    </lineage>
</organism>
<dbReference type="EMBL" id="KQ964259">
    <property type="protein sequence ID" value="KXJ88267.1"/>
    <property type="molecule type" value="Genomic_DNA"/>
</dbReference>
<reference evidence="4" key="1">
    <citation type="submission" date="2016-02" db="EMBL/GenBank/DDBJ databases">
        <title>Draft genome sequence of Microdochium bolleyi, a fungal endophyte of beachgrass.</title>
        <authorList>
            <consortium name="DOE Joint Genome Institute"/>
            <person name="David A.S."/>
            <person name="May G."/>
            <person name="Haridas S."/>
            <person name="Lim J."/>
            <person name="Wang M."/>
            <person name="Labutti K."/>
            <person name="Lipzen A."/>
            <person name="Barry K."/>
            <person name="Grigoriev I.V."/>
        </authorList>
    </citation>
    <scope>NUCLEOTIDE SEQUENCE [LARGE SCALE GENOMIC DNA]</scope>
    <source>
        <strain evidence="4">J235TASD1</strain>
    </source>
</reference>
<dbReference type="AlphaFoldDB" id="A0A136ITM7"/>
<name>A0A136ITM7_9PEZI</name>
<feature type="transmembrane region" description="Helical" evidence="2">
    <location>
        <begin position="513"/>
        <end position="535"/>
    </location>
</feature>
<dbReference type="Gene3D" id="1.20.58.340">
    <property type="entry name" value="Magnesium transport protein CorA, transmembrane region"/>
    <property type="match status" value="1"/>
</dbReference>
<feature type="region of interest" description="Disordered" evidence="1">
    <location>
        <begin position="91"/>
        <end position="115"/>
    </location>
</feature>
<evidence type="ECO:0000256" key="1">
    <source>
        <dbReference type="SAM" id="MobiDB-lite"/>
    </source>
</evidence>
<evidence type="ECO:0008006" key="5">
    <source>
        <dbReference type="Google" id="ProtNLM"/>
    </source>
</evidence>
<evidence type="ECO:0000313" key="3">
    <source>
        <dbReference type="EMBL" id="KXJ88267.1"/>
    </source>
</evidence>
<gene>
    <name evidence="3" type="ORF">Micbo1qcDRAFT_166924</name>
</gene>